<dbReference type="OrthoDB" id="538640at2759"/>
<dbReference type="InterPro" id="IPR042184">
    <property type="entry name" value="YqeY/Aim41_N"/>
</dbReference>
<dbReference type="InterPro" id="IPR019004">
    <property type="entry name" value="YqeY/Aim41"/>
</dbReference>
<dbReference type="GO" id="GO:0016884">
    <property type="term" value="F:carbon-nitrogen ligase activity, with glutamine as amido-N-donor"/>
    <property type="evidence" value="ECO:0007669"/>
    <property type="project" value="UniProtKB-UniRule"/>
</dbReference>
<sequence>MASRALYIQRLALPRCVLQSPRLQTGLFHHGFLRYNSTTSEATPIFQAIRTDLKSAMKAKNSVQLGVLRSLLSEINNSHHGPNPITTHAQVLRMLQKKITAAQEAREEFVQAGRKDLQAKEEEQIAILKSYVDTYRGEEVNWDDLKKIVTSLVKEVKELDSKGASMGEVLKRLMKKVEGSDVDRGQLAKLVKELWPGK</sequence>
<evidence type="ECO:0000313" key="3">
    <source>
        <dbReference type="Proteomes" id="UP000799421"/>
    </source>
</evidence>
<dbReference type="PANTHER" id="PTHR28055:SF1">
    <property type="entry name" value="ALTERED INHERITANCE OF MITOCHONDRIA PROTEIN 41, MITOCHONDRIAL"/>
    <property type="match status" value="1"/>
</dbReference>
<name>A0A6A7CB90_9PEZI</name>
<protein>
    <recommendedName>
        <fullName evidence="1">Altered inheritance of mitochondria protein 41</fullName>
    </recommendedName>
</protein>
<dbReference type="Proteomes" id="UP000799421">
    <property type="component" value="Unassembled WGS sequence"/>
</dbReference>
<dbReference type="EMBL" id="MU005957">
    <property type="protein sequence ID" value="KAF2864477.1"/>
    <property type="molecule type" value="Genomic_DNA"/>
</dbReference>
<dbReference type="GO" id="GO:0005739">
    <property type="term" value="C:mitochondrion"/>
    <property type="evidence" value="ECO:0007669"/>
    <property type="project" value="UniProtKB-SubCell"/>
</dbReference>
<keyword evidence="3" id="KW-1185">Reference proteome</keyword>
<comment type="similarity">
    <text evidence="1">Belongs to the AIM41 family.</text>
</comment>
<accession>A0A6A7CB90</accession>
<organism evidence="2 3">
    <name type="scientific">Piedraia hortae CBS 480.64</name>
    <dbReference type="NCBI Taxonomy" id="1314780"/>
    <lineage>
        <taxon>Eukaryota</taxon>
        <taxon>Fungi</taxon>
        <taxon>Dikarya</taxon>
        <taxon>Ascomycota</taxon>
        <taxon>Pezizomycotina</taxon>
        <taxon>Dothideomycetes</taxon>
        <taxon>Dothideomycetidae</taxon>
        <taxon>Capnodiales</taxon>
        <taxon>Piedraiaceae</taxon>
        <taxon>Piedraia</taxon>
    </lineage>
</organism>
<dbReference type="Gene3D" id="1.10.1510.10">
    <property type="entry name" value="Uncharacterised protein YqeY/AIM41 PF09424, N-terminal domain"/>
    <property type="match status" value="1"/>
</dbReference>
<dbReference type="InterPro" id="IPR003789">
    <property type="entry name" value="Asn/Gln_tRNA_amidoTrase-B-like"/>
</dbReference>
<dbReference type="PANTHER" id="PTHR28055">
    <property type="entry name" value="ALTERED INHERITANCE OF MITOCHONDRIA PROTEIN 41, MITOCHONDRIAL"/>
    <property type="match status" value="1"/>
</dbReference>
<dbReference type="AlphaFoldDB" id="A0A6A7CB90"/>
<reference evidence="2" key="1">
    <citation type="journal article" date="2020" name="Stud. Mycol.">
        <title>101 Dothideomycetes genomes: a test case for predicting lifestyles and emergence of pathogens.</title>
        <authorList>
            <person name="Haridas S."/>
            <person name="Albert R."/>
            <person name="Binder M."/>
            <person name="Bloem J."/>
            <person name="Labutti K."/>
            <person name="Salamov A."/>
            <person name="Andreopoulos B."/>
            <person name="Baker S."/>
            <person name="Barry K."/>
            <person name="Bills G."/>
            <person name="Bluhm B."/>
            <person name="Cannon C."/>
            <person name="Castanera R."/>
            <person name="Culley D."/>
            <person name="Daum C."/>
            <person name="Ezra D."/>
            <person name="Gonzalez J."/>
            <person name="Henrissat B."/>
            <person name="Kuo A."/>
            <person name="Liang C."/>
            <person name="Lipzen A."/>
            <person name="Lutzoni F."/>
            <person name="Magnuson J."/>
            <person name="Mondo S."/>
            <person name="Nolan M."/>
            <person name="Ohm R."/>
            <person name="Pangilinan J."/>
            <person name="Park H.-J."/>
            <person name="Ramirez L."/>
            <person name="Alfaro M."/>
            <person name="Sun H."/>
            <person name="Tritt A."/>
            <person name="Yoshinaga Y."/>
            <person name="Zwiers L.-H."/>
            <person name="Turgeon B."/>
            <person name="Goodwin S."/>
            <person name="Spatafora J."/>
            <person name="Crous P."/>
            <person name="Grigoriev I."/>
        </authorList>
    </citation>
    <scope>NUCLEOTIDE SEQUENCE</scope>
    <source>
        <strain evidence="2">CBS 480.64</strain>
    </source>
</reference>
<evidence type="ECO:0000313" key="2">
    <source>
        <dbReference type="EMBL" id="KAF2864477.1"/>
    </source>
</evidence>
<comment type="subcellular location">
    <subcellularLocation>
        <location evidence="1">Mitochondrion</location>
    </subcellularLocation>
</comment>
<keyword evidence="1" id="KW-0496">Mitochondrion</keyword>
<proteinExistence type="inferred from homology"/>
<gene>
    <name evidence="1" type="primary">AIM41</name>
    <name evidence="2" type="ORF">K470DRAFT_254117</name>
</gene>
<dbReference type="Pfam" id="PF09424">
    <property type="entry name" value="YqeY"/>
    <property type="match status" value="1"/>
</dbReference>
<dbReference type="SUPFAM" id="SSF89095">
    <property type="entry name" value="GatB/YqeY motif"/>
    <property type="match status" value="1"/>
</dbReference>
<dbReference type="InterPro" id="IPR023168">
    <property type="entry name" value="GatB_Yqey_C_2"/>
</dbReference>
<evidence type="ECO:0000256" key="1">
    <source>
        <dbReference type="RuleBase" id="RU365099"/>
    </source>
</evidence>
<dbReference type="Gene3D" id="1.10.10.410">
    <property type="match status" value="1"/>
</dbReference>